<comment type="caution">
    <text evidence="1">The sequence shown here is derived from an EMBL/GenBank/DDBJ whole genome shotgun (WGS) entry which is preliminary data.</text>
</comment>
<organism evidence="1 2">
    <name type="scientific">Rhamnella rubrinervis</name>
    <dbReference type="NCBI Taxonomy" id="2594499"/>
    <lineage>
        <taxon>Eukaryota</taxon>
        <taxon>Viridiplantae</taxon>
        <taxon>Streptophyta</taxon>
        <taxon>Embryophyta</taxon>
        <taxon>Tracheophyta</taxon>
        <taxon>Spermatophyta</taxon>
        <taxon>Magnoliopsida</taxon>
        <taxon>eudicotyledons</taxon>
        <taxon>Gunneridae</taxon>
        <taxon>Pentapetalae</taxon>
        <taxon>rosids</taxon>
        <taxon>fabids</taxon>
        <taxon>Rosales</taxon>
        <taxon>Rhamnaceae</taxon>
        <taxon>rhamnoid group</taxon>
        <taxon>Rhamneae</taxon>
        <taxon>Rhamnella</taxon>
    </lineage>
</organism>
<evidence type="ECO:0000313" key="2">
    <source>
        <dbReference type="Proteomes" id="UP000796880"/>
    </source>
</evidence>
<accession>A0A8K0DK66</accession>
<gene>
    <name evidence="1" type="ORF">FNV43_RR26682</name>
</gene>
<dbReference type="EMBL" id="VOIH02000012">
    <property type="protein sequence ID" value="KAF3431946.1"/>
    <property type="molecule type" value="Genomic_DNA"/>
</dbReference>
<dbReference type="AlphaFoldDB" id="A0A8K0DK66"/>
<name>A0A8K0DK66_9ROSA</name>
<proteinExistence type="predicted"/>
<evidence type="ECO:0000313" key="1">
    <source>
        <dbReference type="EMBL" id="KAF3431946.1"/>
    </source>
</evidence>
<keyword evidence="2" id="KW-1185">Reference proteome</keyword>
<sequence length="190" mass="20625">MCMQVAADAPTRDGDALVCDERGSTERAIEVEVVQPAIEAVLVEDVTAREHANLVSVLQSAEANDAIGGVAVIVAMVIVGVSVGEEPVEVELVGEDNQTGETRAYGARKTVVDDDVVRIEGSREAKGVKEAKEDGTEVVNAVGDECYEQEWDRIRRHVVHLGLENKKEEEEEEAGIGVGAWRWWVNKEGM</sequence>
<dbReference type="Proteomes" id="UP000796880">
    <property type="component" value="Unassembled WGS sequence"/>
</dbReference>
<protein>
    <submittedName>
        <fullName evidence="1">Uncharacterized protein</fullName>
    </submittedName>
</protein>
<reference evidence="1" key="1">
    <citation type="submission" date="2020-03" db="EMBL/GenBank/DDBJ databases">
        <title>A high-quality chromosome-level genome assembly of a woody plant with both climbing and erect habits, Rhamnella rubrinervis.</title>
        <authorList>
            <person name="Lu Z."/>
            <person name="Yang Y."/>
            <person name="Zhu X."/>
            <person name="Sun Y."/>
        </authorList>
    </citation>
    <scope>NUCLEOTIDE SEQUENCE</scope>
    <source>
        <strain evidence="1">BYM</strain>
        <tissue evidence="1">Leaf</tissue>
    </source>
</reference>